<feature type="transmembrane region" description="Helical" evidence="1">
    <location>
        <begin position="196"/>
        <end position="216"/>
    </location>
</feature>
<evidence type="ECO:0000313" key="3">
    <source>
        <dbReference type="Proteomes" id="UP000216442"/>
    </source>
</evidence>
<feature type="transmembrane region" description="Helical" evidence="1">
    <location>
        <begin position="37"/>
        <end position="59"/>
    </location>
</feature>
<dbReference type="Gene3D" id="3.90.226.10">
    <property type="entry name" value="2-enoyl-CoA Hydratase, Chain A, domain 1"/>
    <property type="match status" value="1"/>
</dbReference>
<evidence type="ECO:0000256" key="1">
    <source>
        <dbReference type="SAM" id="Phobius"/>
    </source>
</evidence>
<keyword evidence="1" id="KW-1133">Transmembrane helix</keyword>
<accession>A0A271LX54</accession>
<feature type="transmembrane region" description="Helical" evidence="1">
    <location>
        <begin position="65"/>
        <end position="86"/>
    </location>
</feature>
<comment type="caution">
    <text evidence="2">The sequence shown here is derived from an EMBL/GenBank/DDBJ whole genome shotgun (WGS) entry which is preliminary data.</text>
</comment>
<dbReference type="AlphaFoldDB" id="A0A271LX54"/>
<keyword evidence="3" id="KW-1185">Reference proteome</keyword>
<protein>
    <recommendedName>
        <fullName evidence="4">Clp protease</fullName>
    </recommendedName>
</protein>
<dbReference type="Proteomes" id="UP000216442">
    <property type="component" value="Unassembled WGS sequence"/>
</dbReference>
<dbReference type="SUPFAM" id="SSF52096">
    <property type="entry name" value="ClpP/crotonase"/>
    <property type="match status" value="1"/>
</dbReference>
<sequence length="656" mass="71413">MDFTAYAFGEFAGGLLGVVLLTALWSLVIRRFLQPPALVYVANLLSLLTATIVGGYGLANGASPNFAYSFGMYAVPQIIVFTALLWRQRASGKARPLDYAIDTQLLRTTGDTSSVPTVEIDVNEIPDRQTNHGETLHVQTKRPRRSNFFAQYWRGEFSLGASYWGVNFLVYLAILALVGTLTALFSPEDGFEPVSIFWFTSLLSAGIAAVVVWQVVGLWRAAQRHADRQRKAGKSVFWAGAAQLMAVLSVLQIVGTFSQNTAPQISEMYRIAFKDDPDLPPNELKLLSGGTELSLFGGIKYGLSRDVERLLKAAPDVSVIHLNSSGGRIAEANKLFKLIKERAIDTYVSNECSSACTLVFAAGSHRWLSDAAKLGYHGLSFPGLTEQERRAATEEWAAMYRAAGLDGTFITKALAVSQETMWYPTSDELMQAKAITDIDRGEKFGSSGHEIVPSLASIEHDLRASSEVIDALQDAAPDVAHKIYRSVRVGIMAGQSKDQLRQSVSGFVASAVFANFLRADDETLAEYATLLSKQYLSLLTRDPALCFQYAALGANADVIKALPSDIIEMEEQLNARILRAGGGRPAPKLEENQAAWAIISETMTQEQAALLAMEPGQVPAAGYDQYCKGTIAMFKGISSFGTSQAAMIMRQVFSTK</sequence>
<dbReference type="InterPro" id="IPR029045">
    <property type="entry name" value="ClpP/crotonase-like_dom_sf"/>
</dbReference>
<evidence type="ECO:0000313" key="2">
    <source>
        <dbReference type="EMBL" id="PAQ11718.1"/>
    </source>
</evidence>
<dbReference type="EMBL" id="NPKJ01000015">
    <property type="protein sequence ID" value="PAQ11718.1"/>
    <property type="molecule type" value="Genomic_DNA"/>
</dbReference>
<evidence type="ECO:0008006" key="4">
    <source>
        <dbReference type="Google" id="ProtNLM"/>
    </source>
</evidence>
<feature type="transmembrane region" description="Helical" evidence="1">
    <location>
        <begin position="163"/>
        <end position="184"/>
    </location>
</feature>
<keyword evidence="1" id="KW-0812">Transmembrane</keyword>
<proteinExistence type="predicted"/>
<organism evidence="2 3">
    <name type="scientific">Mesorhizobium temperatum</name>
    <dbReference type="NCBI Taxonomy" id="241416"/>
    <lineage>
        <taxon>Bacteria</taxon>
        <taxon>Pseudomonadati</taxon>
        <taxon>Pseudomonadota</taxon>
        <taxon>Alphaproteobacteria</taxon>
        <taxon>Hyphomicrobiales</taxon>
        <taxon>Phyllobacteriaceae</taxon>
        <taxon>Mesorhizobium</taxon>
    </lineage>
</organism>
<keyword evidence="1" id="KW-0472">Membrane</keyword>
<reference evidence="2 3" key="1">
    <citation type="submission" date="2017-08" db="EMBL/GenBank/DDBJ databases">
        <title>Mesorhizobium wenxinae sp. nov., a novel rhizobial species isolated from root nodules of chickpea (Cicer arietinum L.).</title>
        <authorList>
            <person name="Zhang J."/>
        </authorList>
    </citation>
    <scope>NUCLEOTIDE SEQUENCE [LARGE SCALE GENOMIC DNA]</scope>
    <source>
        <strain evidence="2 3">SDW018</strain>
    </source>
</reference>
<dbReference type="OrthoDB" id="1522627at2"/>
<feature type="transmembrane region" description="Helical" evidence="1">
    <location>
        <begin position="6"/>
        <end position="25"/>
    </location>
</feature>
<gene>
    <name evidence="2" type="ORF">CIT26_03375</name>
</gene>
<feature type="transmembrane region" description="Helical" evidence="1">
    <location>
        <begin position="236"/>
        <end position="257"/>
    </location>
</feature>
<dbReference type="RefSeq" id="WP_095491241.1">
    <property type="nucleotide sequence ID" value="NZ_NPKJ01000015.1"/>
</dbReference>
<name>A0A271LX54_9HYPH</name>